<organism evidence="6 7">
    <name type="scientific">Reticulomyxa filosa</name>
    <dbReference type="NCBI Taxonomy" id="46433"/>
    <lineage>
        <taxon>Eukaryota</taxon>
        <taxon>Sar</taxon>
        <taxon>Rhizaria</taxon>
        <taxon>Retaria</taxon>
        <taxon>Foraminifera</taxon>
        <taxon>Monothalamids</taxon>
        <taxon>Reticulomyxidae</taxon>
        <taxon>Reticulomyxa</taxon>
    </lineage>
</organism>
<feature type="domain" description="TRAF-type" evidence="5">
    <location>
        <begin position="190"/>
        <end position="225"/>
    </location>
</feature>
<dbReference type="AlphaFoldDB" id="X6NYC6"/>
<accession>X6NYC6</accession>
<comment type="caution">
    <text evidence="6">The sequence shown here is derived from an EMBL/GenBank/DDBJ whole genome shotgun (WGS) entry which is preliminary data.</text>
</comment>
<keyword evidence="3" id="KW-0862">Zinc</keyword>
<dbReference type="InterPro" id="IPR001293">
    <property type="entry name" value="Znf_TRAF"/>
</dbReference>
<dbReference type="EMBL" id="ASPP01005005">
    <property type="protein sequence ID" value="ETO31325.1"/>
    <property type="molecule type" value="Genomic_DNA"/>
</dbReference>
<keyword evidence="2" id="KW-0863">Zinc-finger</keyword>
<sequence>MKQNQMQLFAQLLFCYLVVLDHYQPSLDYKFCIALQYKRKNIAMSNGEDEKINGESGAGMPSISLQNSCFNKNWIAHLNQEEQISHLICLICKQIANNPIEINCPQHENMDESLIVGENCLKNFLSNSNACPIEPHDGCQYFKVKAMQRQINELSVICPRQFQYDVQTVGGNEEGQTAGTVMCDFKGKIKDLNDHLKQCPLKLSDCWFKPFGCKYSDLESKLQDHLISHMKHHFDLVNQHCQ</sequence>
<evidence type="ECO:0000256" key="3">
    <source>
        <dbReference type="ARBA" id="ARBA00022833"/>
    </source>
</evidence>
<proteinExistence type="predicted"/>
<feature type="signal peptide" evidence="4">
    <location>
        <begin position="1"/>
        <end position="20"/>
    </location>
</feature>
<gene>
    <name evidence="6" type="ORF">RFI_05797</name>
</gene>
<feature type="chain" id="PRO_5004976243" description="TRAF-type domain-containing protein" evidence="4">
    <location>
        <begin position="21"/>
        <end position="242"/>
    </location>
</feature>
<evidence type="ECO:0000313" key="7">
    <source>
        <dbReference type="Proteomes" id="UP000023152"/>
    </source>
</evidence>
<dbReference type="OrthoDB" id="9049620at2759"/>
<keyword evidence="7" id="KW-1185">Reference proteome</keyword>
<evidence type="ECO:0000313" key="6">
    <source>
        <dbReference type="EMBL" id="ETO31325.1"/>
    </source>
</evidence>
<dbReference type="InterPro" id="IPR013083">
    <property type="entry name" value="Znf_RING/FYVE/PHD"/>
</dbReference>
<dbReference type="Proteomes" id="UP000023152">
    <property type="component" value="Unassembled WGS sequence"/>
</dbReference>
<evidence type="ECO:0000259" key="5">
    <source>
        <dbReference type="Pfam" id="PF02176"/>
    </source>
</evidence>
<keyword evidence="1" id="KW-0479">Metal-binding</keyword>
<protein>
    <recommendedName>
        <fullName evidence="5">TRAF-type domain-containing protein</fullName>
    </recommendedName>
</protein>
<feature type="non-terminal residue" evidence="6">
    <location>
        <position position="242"/>
    </location>
</feature>
<dbReference type="SUPFAM" id="SSF49599">
    <property type="entry name" value="TRAF domain-like"/>
    <property type="match status" value="1"/>
</dbReference>
<evidence type="ECO:0000256" key="2">
    <source>
        <dbReference type="ARBA" id="ARBA00022771"/>
    </source>
</evidence>
<keyword evidence="4" id="KW-0732">Signal</keyword>
<dbReference type="Pfam" id="PF02176">
    <property type="entry name" value="zf-TRAF"/>
    <property type="match status" value="1"/>
</dbReference>
<evidence type="ECO:0000256" key="4">
    <source>
        <dbReference type="SAM" id="SignalP"/>
    </source>
</evidence>
<dbReference type="Gene3D" id="3.30.40.10">
    <property type="entry name" value="Zinc/RING finger domain, C3HC4 (zinc finger)"/>
    <property type="match status" value="1"/>
</dbReference>
<dbReference type="GO" id="GO:0008270">
    <property type="term" value="F:zinc ion binding"/>
    <property type="evidence" value="ECO:0007669"/>
    <property type="project" value="UniProtKB-KW"/>
</dbReference>
<evidence type="ECO:0000256" key="1">
    <source>
        <dbReference type="ARBA" id="ARBA00022723"/>
    </source>
</evidence>
<reference evidence="6 7" key="1">
    <citation type="journal article" date="2013" name="Curr. Biol.">
        <title>The Genome of the Foraminiferan Reticulomyxa filosa.</title>
        <authorList>
            <person name="Glockner G."/>
            <person name="Hulsmann N."/>
            <person name="Schleicher M."/>
            <person name="Noegel A.A."/>
            <person name="Eichinger L."/>
            <person name="Gallinger C."/>
            <person name="Pawlowski J."/>
            <person name="Sierra R."/>
            <person name="Euteneuer U."/>
            <person name="Pillet L."/>
            <person name="Moustafa A."/>
            <person name="Platzer M."/>
            <person name="Groth M."/>
            <person name="Szafranski K."/>
            <person name="Schliwa M."/>
        </authorList>
    </citation>
    <scope>NUCLEOTIDE SEQUENCE [LARGE SCALE GENOMIC DNA]</scope>
</reference>
<name>X6NYC6_RETFI</name>